<comment type="similarity">
    <text evidence="3 4">In the C-terminal section; belongs to the PPC synthetase family.</text>
</comment>
<dbReference type="GO" id="GO:0004633">
    <property type="term" value="F:phosphopantothenoylcysteine decarboxylase activity"/>
    <property type="evidence" value="ECO:0007669"/>
    <property type="project" value="UniProtKB-EC"/>
</dbReference>
<dbReference type="EC" id="4.1.1.36" evidence="3"/>
<organism evidence="7 8">
    <name type="scientific">Fodinisporobacter ferrooxydans</name>
    <dbReference type="NCBI Taxonomy" id="2901836"/>
    <lineage>
        <taxon>Bacteria</taxon>
        <taxon>Bacillati</taxon>
        <taxon>Bacillota</taxon>
        <taxon>Bacilli</taxon>
        <taxon>Bacillales</taxon>
        <taxon>Alicyclobacillaceae</taxon>
        <taxon>Fodinisporobacter</taxon>
    </lineage>
</organism>
<proteinExistence type="inferred from homology"/>
<comment type="cofactor">
    <cofactor evidence="3">
        <name>Mg(2+)</name>
        <dbReference type="ChEBI" id="CHEBI:18420"/>
    </cofactor>
</comment>
<evidence type="ECO:0000313" key="8">
    <source>
        <dbReference type="Proteomes" id="UP000830167"/>
    </source>
</evidence>
<dbReference type="InterPro" id="IPR007085">
    <property type="entry name" value="DNA/pantothenate-metab_flavo_C"/>
</dbReference>
<gene>
    <name evidence="3 7" type="primary">coaBC</name>
    <name evidence="7" type="ORF">LSG31_14905</name>
</gene>
<feature type="binding site" evidence="3">
    <location>
        <position position="336"/>
    </location>
    <ligand>
        <name>CTP</name>
        <dbReference type="ChEBI" id="CHEBI:37563"/>
    </ligand>
</feature>
<feature type="domain" description="Flavoprotein" evidence="5">
    <location>
        <begin position="4"/>
        <end position="176"/>
    </location>
</feature>
<dbReference type="HAMAP" id="MF_02225">
    <property type="entry name" value="CoaBC"/>
    <property type="match status" value="1"/>
</dbReference>
<dbReference type="PANTHER" id="PTHR14359:SF6">
    <property type="entry name" value="PHOSPHOPANTOTHENOYLCYSTEINE DECARBOXYLASE"/>
    <property type="match status" value="1"/>
</dbReference>
<dbReference type="Proteomes" id="UP000830167">
    <property type="component" value="Chromosome"/>
</dbReference>
<keyword evidence="3" id="KW-0460">Magnesium</keyword>
<comment type="cofactor">
    <cofactor evidence="3">
        <name>FMN</name>
        <dbReference type="ChEBI" id="CHEBI:58210"/>
    </cofactor>
    <text evidence="3">Binds 1 FMN per subunit.</text>
</comment>
<comment type="function">
    <text evidence="4">Catalyzes two steps in the biosynthesis of coenzyme A. In the first step cysteine is conjugated to 4'-phosphopantothenate to form 4-phosphopantothenoylcysteine, in the latter compound is decarboxylated to form 4'-phosphopantotheine.</text>
</comment>
<keyword evidence="2 3" id="KW-0456">Lyase</keyword>
<keyword evidence="3" id="KW-0511">Multifunctional enzyme</keyword>
<dbReference type="EC" id="6.3.2.5" evidence="3"/>
<dbReference type="Pfam" id="PF02441">
    <property type="entry name" value="Flavoprotein"/>
    <property type="match status" value="1"/>
</dbReference>
<keyword evidence="3 4" id="KW-0436">Ligase</keyword>
<keyword evidence="8" id="KW-1185">Reference proteome</keyword>
<dbReference type="SUPFAM" id="SSF102645">
    <property type="entry name" value="CoaB-like"/>
    <property type="match status" value="1"/>
</dbReference>
<keyword evidence="3 4" id="KW-0288">FMN</keyword>
<comment type="catalytic activity">
    <reaction evidence="3 4">
        <text>(R)-4'-phosphopantothenate + L-cysteine + CTP = N-[(R)-4-phosphopantothenoyl]-L-cysteine + CMP + diphosphate + H(+)</text>
        <dbReference type="Rhea" id="RHEA:19397"/>
        <dbReference type="ChEBI" id="CHEBI:10986"/>
        <dbReference type="ChEBI" id="CHEBI:15378"/>
        <dbReference type="ChEBI" id="CHEBI:33019"/>
        <dbReference type="ChEBI" id="CHEBI:35235"/>
        <dbReference type="ChEBI" id="CHEBI:37563"/>
        <dbReference type="ChEBI" id="CHEBI:59458"/>
        <dbReference type="ChEBI" id="CHEBI:60377"/>
        <dbReference type="EC" id="6.3.2.5"/>
    </reaction>
</comment>
<feature type="binding site" evidence="3">
    <location>
        <position position="287"/>
    </location>
    <ligand>
        <name>CTP</name>
        <dbReference type="ChEBI" id="CHEBI:37563"/>
    </ligand>
</feature>
<evidence type="ECO:0000256" key="2">
    <source>
        <dbReference type="ARBA" id="ARBA00023239"/>
    </source>
</evidence>
<evidence type="ECO:0000256" key="4">
    <source>
        <dbReference type="RuleBase" id="RU364078"/>
    </source>
</evidence>
<comment type="function">
    <text evidence="3">Catalyzes two sequential steps in the biosynthesis of coenzyme A. In the first step cysteine is conjugated to 4'-phosphopantothenate to form 4-phosphopantothenoylcysteine. In the second step the latter compound is decarboxylated to form 4'-phosphopantotheine.</text>
</comment>
<feature type="binding site" evidence="3">
    <location>
        <position position="340"/>
    </location>
    <ligand>
        <name>CTP</name>
        <dbReference type="ChEBI" id="CHEBI:37563"/>
    </ligand>
</feature>
<protein>
    <recommendedName>
        <fullName evidence="3">Coenzyme A biosynthesis bifunctional protein CoaBC</fullName>
    </recommendedName>
    <alternativeName>
        <fullName evidence="3">DNA/pantothenate metabolism flavoprotein</fullName>
    </alternativeName>
    <alternativeName>
        <fullName evidence="3">Phosphopantothenoylcysteine synthetase/decarboxylase</fullName>
        <shortName evidence="3">PPCS-PPCDC</shortName>
    </alternativeName>
    <domain>
        <recommendedName>
            <fullName evidence="3">Phosphopantothenoylcysteine decarboxylase</fullName>
            <shortName evidence="3">PPC decarboxylase</shortName>
            <shortName evidence="3">PPC-DC</shortName>
            <ecNumber evidence="3">4.1.1.36</ecNumber>
        </recommendedName>
        <alternativeName>
            <fullName evidence="3">CoaC</fullName>
        </alternativeName>
    </domain>
    <domain>
        <recommendedName>
            <fullName evidence="3">Phosphopantothenate--cysteine ligase</fullName>
            <ecNumber evidence="3">6.3.2.5</ecNumber>
        </recommendedName>
        <alternativeName>
            <fullName evidence="3">CoaB</fullName>
        </alternativeName>
        <alternativeName>
            <fullName evidence="3">Phosphopantothenoylcysteine synthetase</fullName>
            <shortName evidence="3">PPC synthetase</shortName>
            <shortName evidence="3">PPC-S</shortName>
        </alternativeName>
    </domain>
</protein>
<keyword evidence="3 4" id="KW-0285">Flavoprotein</keyword>
<feature type="domain" description="DNA/pantothenate metabolism flavoprotein C-terminal" evidence="6">
    <location>
        <begin position="185"/>
        <end position="392"/>
    </location>
</feature>
<comment type="pathway">
    <text evidence="3 4">Cofactor biosynthesis; coenzyme A biosynthesis; CoA from (R)-pantothenate: step 2/5.</text>
</comment>
<dbReference type="InterPro" id="IPR003382">
    <property type="entry name" value="Flavoprotein"/>
</dbReference>
<comment type="pathway">
    <text evidence="3 4">Cofactor biosynthesis; coenzyme A biosynthesis; CoA from (R)-pantothenate: step 3/5.</text>
</comment>
<feature type="binding site" evidence="3">
    <location>
        <position position="277"/>
    </location>
    <ligand>
        <name>CTP</name>
        <dbReference type="ChEBI" id="CHEBI:37563"/>
    </ligand>
</feature>
<comment type="similarity">
    <text evidence="3 4">In the N-terminal section; belongs to the HFCD (homo-oligomeric flavin containing Cys decarboxylase) superfamily.</text>
</comment>
<evidence type="ECO:0000256" key="3">
    <source>
        <dbReference type="HAMAP-Rule" id="MF_02225"/>
    </source>
</evidence>
<feature type="active site" description="Proton donor" evidence="3">
    <location>
        <position position="156"/>
    </location>
</feature>
<dbReference type="Gene3D" id="3.40.50.10300">
    <property type="entry name" value="CoaB-like"/>
    <property type="match status" value="1"/>
</dbReference>
<comment type="catalytic activity">
    <reaction evidence="3 4">
        <text>N-[(R)-4-phosphopantothenoyl]-L-cysteine + H(+) = (R)-4'-phosphopantetheine + CO2</text>
        <dbReference type="Rhea" id="RHEA:16793"/>
        <dbReference type="ChEBI" id="CHEBI:15378"/>
        <dbReference type="ChEBI" id="CHEBI:16526"/>
        <dbReference type="ChEBI" id="CHEBI:59458"/>
        <dbReference type="ChEBI" id="CHEBI:61723"/>
        <dbReference type="EC" id="4.1.1.36"/>
    </reaction>
</comment>
<dbReference type="RefSeq" id="WP_347435881.1">
    <property type="nucleotide sequence ID" value="NZ_CP089291.1"/>
</dbReference>
<feature type="binding site" evidence="3">
    <location>
        <begin position="303"/>
        <end position="306"/>
    </location>
    <ligand>
        <name>CTP</name>
        <dbReference type="ChEBI" id="CHEBI:37563"/>
    </ligand>
</feature>
<evidence type="ECO:0000259" key="5">
    <source>
        <dbReference type="Pfam" id="PF02441"/>
    </source>
</evidence>
<keyword evidence="3" id="KW-0479">Metal-binding</keyword>
<dbReference type="NCBIfam" id="TIGR00521">
    <property type="entry name" value="coaBC_dfp"/>
    <property type="match status" value="1"/>
</dbReference>
<sequence>MQGKTVVLGVCGGIAAYKAAEICSSLMKKGADVHVIMTKAATQFITPLTFQALSHHAVITDMFHEPDPSAIAHIRLADAADVFLVAPATADVIGKVANGIGDDMLTTTLMATTAQVVFSPAMNVHMYANPIVQDQIQYLKSKGYLFLEPGEGPLACGYTGRGRLPEPREIVSYVQELLQKRRDFAGLCCLVTAGATRETIDPVRFLSNRSSGKMGMAIAEELRDRGGQVTLILGPTHLEPPCGLEIVRVESAQDMYHAVMEREANADMIVKTAAVADYRPVATSEHKVKKQAGNLMLELERTPDILQELGMRKRPGQLLVGFAAETQDLDRYALDKLHRKHLDLVVANDVSKADAGFAVDTNAVRIYDASGLLAATPLLSKREVARTIVNHMCDRWRRNQDESEA</sequence>
<reference evidence="7" key="1">
    <citation type="submission" date="2021-12" db="EMBL/GenBank/DDBJ databases">
        <title>Alicyclobacillaceae gen. nov., sp. nov., isolated from chalcocite enrichment system.</title>
        <authorList>
            <person name="Jiang Z."/>
        </authorList>
    </citation>
    <scope>NUCLEOTIDE SEQUENCE</scope>
    <source>
        <strain evidence="7">MYW30-H2</strain>
    </source>
</reference>
<feature type="region of interest" description="Phosphopantothenate--cysteine ligase" evidence="3">
    <location>
        <begin position="189"/>
        <end position="405"/>
    </location>
</feature>
<dbReference type="InterPro" id="IPR035929">
    <property type="entry name" value="CoaB-like_sf"/>
</dbReference>
<feature type="region of interest" description="Phosphopantothenoylcysteine decarboxylase" evidence="3">
    <location>
        <begin position="1"/>
        <end position="188"/>
    </location>
</feature>
<evidence type="ECO:0000313" key="7">
    <source>
        <dbReference type="EMBL" id="UOF89197.1"/>
    </source>
</evidence>
<dbReference type="PANTHER" id="PTHR14359">
    <property type="entry name" value="HOMO-OLIGOMERIC FLAVIN CONTAINING CYS DECARBOXYLASE FAMILY"/>
    <property type="match status" value="1"/>
</dbReference>
<dbReference type="InterPro" id="IPR005252">
    <property type="entry name" value="CoaBC"/>
</dbReference>
<comment type="caution">
    <text evidence="3">Lacks conserved residue(s) required for the propagation of feature annotation.</text>
</comment>
<dbReference type="Pfam" id="PF04127">
    <property type="entry name" value="DFP"/>
    <property type="match status" value="1"/>
</dbReference>
<dbReference type="InterPro" id="IPR036551">
    <property type="entry name" value="Flavin_trans-like"/>
</dbReference>
<dbReference type="Gene3D" id="3.40.50.1950">
    <property type="entry name" value="Flavin prenyltransferase-like"/>
    <property type="match status" value="1"/>
</dbReference>
<evidence type="ECO:0000256" key="1">
    <source>
        <dbReference type="ARBA" id="ARBA00022793"/>
    </source>
</evidence>
<feature type="binding site" evidence="3">
    <location>
        <position position="322"/>
    </location>
    <ligand>
        <name>CTP</name>
        <dbReference type="ChEBI" id="CHEBI:37563"/>
    </ligand>
</feature>
<dbReference type="GO" id="GO:0004632">
    <property type="term" value="F:phosphopantothenate--cysteine ligase activity"/>
    <property type="evidence" value="ECO:0007669"/>
    <property type="project" value="UniProtKB-EC"/>
</dbReference>
<evidence type="ECO:0000259" key="6">
    <source>
        <dbReference type="Pfam" id="PF04127"/>
    </source>
</evidence>
<dbReference type="SUPFAM" id="SSF52507">
    <property type="entry name" value="Homo-oligomeric flavin-containing Cys decarboxylases, HFCD"/>
    <property type="match status" value="1"/>
</dbReference>
<name>A0ABY4CIC1_9BACL</name>
<dbReference type="EMBL" id="CP089291">
    <property type="protein sequence ID" value="UOF89197.1"/>
    <property type="molecule type" value="Genomic_DNA"/>
</dbReference>
<keyword evidence="1 3" id="KW-0210">Decarboxylase</keyword>
<accession>A0ABY4CIC1</accession>